<dbReference type="SUPFAM" id="SSF52954">
    <property type="entry name" value="Class II aaRS ABD-related"/>
    <property type="match status" value="1"/>
</dbReference>
<dbReference type="Pfam" id="PF04427">
    <property type="entry name" value="Brix"/>
    <property type="match status" value="1"/>
</dbReference>
<dbReference type="InterPro" id="IPR026532">
    <property type="entry name" value="BRX1"/>
</dbReference>
<feature type="domain" description="Brix" evidence="6">
    <location>
        <begin position="63"/>
        <end position="262"/>
    </location>
</feature>
<organism evidence="7 8">
    <name type="scientific">Cymbomonas tetramitiformis</name>
    <dbReference type="NCBI Taxonomy" id="36881"/>
    <lineage>
        <taxon>Eukaryota</taxon>
        <taxon>Viridiplantae</taxon>
        <taxon>Chlorophyta</taxon>
        <taxon>Pyramimonadophyceae</taxon>
        <taxon>Pyramimonadales</taxon>
        <taxon>Pyramimonadaceae</taxon>
        <taxon>Cymbomonas</taxon>
    </lineage>
</organism>
<feature type="compositionally biased region" description="Basic and acidic residues" evidence="5">
    <location>
        <begin position="279"/>
        <end position="292"/>
    </location>
</feature>
<feature type="region of interest" description="Disordered" evidence="5">
    <location>
        <begin position="277"/>
        <end position="320"/>
    </location>
</feature>
<proteinExistence type="inferred from homology"/>
<dbReference type="PANTHER" id="PTHR13634:SF0">
    <property type="entry name" value="RIBOSOME BIOGENESIS PROTEIN BRX1 HOMOLOG"/>
    <property type="match status" value="1"/>
</dbReference>
<accession>A0AAE0BT42</accession>
<evidence type="ECO:0000313" key="8">
    <source>
        <dbReference type="Proteomes" id="UP001190700"/>
    </source>
</evidence>
<protein>
    <recommendedName>
        <fullName evidence="6">Brix domain-containing protein</fullName>
    </recommendedName>
</protein>
<evidence type="ECO:0000259" key="6">
    <source>
        <dbReference type="PROSITE" id="PS50833"/>
    </source>
</evidence>
<dbReference type="EMBL" id="LGRX02033201">
    <property type="protein sequence ID" value="KAK3242281.1"/>
    <property type="molecule type" value="Genomic_DNA"/>
</dbReference>
<evidence type="ECO:0000256" key="4">
    <source>
        <dbReference type="ARBA" id="ARBA00023242"/>
    </source>
</evidence>
<dbReference type="PANTHER" id="PTHR13634">
    <property type="entry name" value="RIBOSOME BIOGENESIS PROTEIN BRIX"/>
    <property type="match status" value="1"/>
</dbReference>
<name>A0AAE0BT42_9CHLO</name>
<dbReference type="Proteomes" id="UP001190700">
    <property type="component" value="Unassembled WGS sequence"/>
</dbReference>
<dbReference type="GO" id="GO:0006364">
    <property type="term" value="P:rRNA processing"/>
    <property type="evidence" value="ECO:0007669"/>
    <property type="project" value="InterPro"/>
</dbReference>
<dbReference type="AlphaFoldDB" id="A0AAE0BT42"/>
<sequence length="320" mass="36073">MGKAKRKNKQAVATEVSGDPSGNTSDRPAKRTKAADGEAKSAEAGPSDRGTSIVEKTTFRNKEKVLILATRGITHRYRHLMGDLKQILPHHKSEPKLDTKDDRGVVNEVAELQNCTSAVLFEVRKHTDLYMWLAKTPAGPSVKFHVVNIHTMAELKLSGNHLLGSRPVLSFDATFDKQPHLQVLKELLSQIFATPKTHRKVKPFFDHVFSFSVADTRIWFRNYQVVLPSDKAGKQQLDGMTLVEVGPRMCLNPIRIFAGGFGGAVLYDNPHYVSPNQIRSDEKREAGKEYKQKVRKKKERKIHQDKFHMQPGLLDDAFDE</sequence>
<feature type="region of interest" description="Disordered" evidence="5">
    <location>
        <begin position="1"/>
        <end position="56"/>
    </location>
</feature>
<keyword evidence="8" id="KW-1185">Reference proteome</keyword>
<keyword evidence="4" id="KW-0539">Nucleus</keyword>
<comment type="similarity">
    <text evidence="2">Belongs to the BRX1 family.</text>
</comment>
<keyword evidence="3" id="KW-0690">Ribosome biogenesis</keyword>
<dbReference type="SMART" id="SM00879">
    <property type="entry name" value="Brix"/>
    <property type="match status" value="1"/>
</dbReference>
<evidence type="ECO:0000313" key="7">
    <source>
        <dbReference type="EMBL" id="KAK3242281.1"/>
    </source>
</evidence>
<comment type="subcellular location">
    <subcellularLocation>
        <location evidence="1">Nucleus</location>
        <location evidence="1">Nucleolus</location>
    </subcellularLocation>
</comment>
<evidence type="ECO:0000256" key="3">
    <source>
        <dbReference type="ARBA" id="ARBA00022517"/>
    </source>
</evidence>
<evidence type="ECO:0000256" key="1">
    <source>
        <dbReference type="ARBA" id="ARBA00004604"/>
    </source>
</evidence>
<gene>
    <name evidence="7" type="ORF">CYMTET_48018</name>
</gene>
<feature type="compositionally biased region" description="Basic and acidic residues" evidence="5">
    <location>
        <begin position="27"/>
        <end position="41"/>
    </location>
</feature>
<dbReference type="GO" id="GO:0019843">
    <property type="term" value="F:rRNA binding"/>
    <property type="evidence" value="ECO:0007669"/>
    <property type="project" value="InterPro"/>
</dbReference>
<evidence type="ECO:0000256" key="2">
    <source>
        <dbReference type="ARBA" id="ARBA00006369"/>
    </source>
</evidence>
<reference evidence="7 8" key="1">
    <citation type="journal article" date="2015" name="Genome Biol. Evol.">
        <title>Comparative Genomics of a Bacterivorous Green Alga Reveals Evolutionary Causalities and Consequences of Phago-Mixotrophic Mode of Nutrition.</title>
        <authorList>
            <person name="Burns J.A."/>
            <person name="Paasch A."/>
            <person name="Narechania A."/>
            <person name="Kim E."/>
        </authorList>
    </citation>
    <scope>NUCLEOTIDE SEQUENCE [LARGE SCALE GENOMIC DNA]</scope>
    <source>
        <strain evidence="7 8">PLY_AMNH</strain>
    </source>
</reference>
<dbReference type="InterPro" id="IPR007109">
    <property type="entry name" value="Brix"/>
</dbReference>
<dbReference type="GO" id="GO:0005730">
    <property type="term" value="C:nucleolus"/>
    <property type="evidence" value="ECO:0007669"/>
    <property type="project" value="UniProtKB-SubCell"/>
</dbReference>
<evidence type="ECO:0000256" key="5">
    <source>
        <dbReference type="SAM" id="MobiDB-lite"/>
    </source>
</evidence>
<comment type="caution">
    <text evidence="7">The sequence shown here is derived from an EMBL/GenBank/DDBJ whole genome shotgun (WGS) entry which is preliminary data.</text>
</comment>
<dbReference type="PROSITE" id="PS50833">
    <property type="entry name" value="BRIX"/>
    <property type="match status" value="1"/>
</dbReference>
<dbReference type="GO" id="GO:0000027">
    <property type="term" value="P:ribosomal large subunit assembly"/>
    <property type="evidence" value="ECO:0007669"/>
    <property type="project" value="TreeGrafter"/>
</dbReference>